<protein>
    <submittedName>
        <fullName evidence="2">Uncharacterized protein</fullName>
    </submittedName>
</protein>
<name>A0A366MU82_9BACT</name>
<feature type="region of interest" description="Disordered" evidence="1">
    <location>
        <begin position="59"/>
        <end position="86"/>
    </location>
</feature>
<keyword evidence="3" id="KW-1185">Reference proteome</keyword>
<sequence>MALPFILGLAVGVGAIIAYKNSDKLKANSKKLFEYAKDSSKELQEKVVTVKEKLEEKLQQKPEKKEIKKEEVKPKRKYTRKQKEVK</sequence>
<comment type="caution">
    <text evidence="2">The sequence shown here is derived from an EMBL/GenBank/DDBJ whole genome shotgun (WGS) entry which is preliminary data.</text>
</comment>
<dbReference type="EMBL" id="PDKB01000004">
    <property type="protein sequence ID" value="RBQ29617.1"/>
    <property type="molecule type" value="Genomic_DNA"/>
</dbReference>
<evidence type="ECO:0000256" key="1">
    <source>
        <dbReference type="SAM" id="MobiDB-lite"/>
    </source>
</evidence>
<reference evidence="2 3" key="1">
    <citation type="submission" date="2017-10" db="EMBL/GenBank/DDBJ databases">
        <title>Genomics of the genus Arcobacter.</title>
        <authorList>
            <person name="Perez-Cataluna A."/>
            <person name="Figueras M.J."/>
        </authorList>
    </citation>
    <scope>NUCLEOTIDE SEQUENCE [LARGE SCALE GENOMIC DNA]</scope>
    <source>
        <strain evidence="2 3">CECT 9230</strain>
    </source>
</reference>
<feature type="compositionally biased region" description="Basic and acidic residues" evidence="1">
    <location>
        <begin position="59"/>
        <end position="73"/>
    </location>
</feature>
<dbReference type="AlphaFoldDB" id="A0A366MU82"/>
<gene>
    <name evidence="2" type="ORF">CRU91_03185</name>
</gene>
<evidence type="ECO:0000313" key="2">
    <source>
        <dbReference type="EMBL" id="RBQ29617.1"/>
    </source>
</evidence>
<organism evidence="2 3">
    <name type="scientific">Aliarcobacter vitoriensis</name>
    <dbReference type="NCBI Taxonomy" id="2011099"/>
    <lineage>
        <taxon>Bacteria</taxon>
        <taxon>Pseudomonadati</taxon>
        <taxon>Campylobacterota</taxon>
        <taxon>Epsilonproteobacteria</taxon>
        <taxon>Campylobacterales</taxon>
        <taxon>Arcobacteraceae</taxon>
        <taxon>Aliarcobacter</taxon>
    </lineage>
</organism>
<dbReference type="RefSeq" id="WP_113893319.1">
    <property type="nucleotide sequence ID" value="NZ_JANJGA010000007.1"/>
</dbReference>
<evidence type="ECO:0000313" key="3">
    <source>
        <dbReference type="Proteomes" id="UP000252669"/>
    </source>
</evidence>
<accession>A0A366MU82</accession>
<dbReference type="OrthoDB" id="5366163at2"/>
<proteinExistence type="predicted"/>
<dbReference type="Proteomes" id="UP000252669">
    <property type="component" value="Unassembled WGS sequence"/>
</dbReference>